<keyword evidence="3" id="KW-1185">Reference proteome</keyword>
<keyword evidence="1" id="KW-0732">Signal</keyword>
<reference evidence="2 3" key="1">
    <citation type="submission" date="2016-11" db="EMBL/GenBank/DDBJ databases">
        <authorList>
            <person name="Jaros S."/>
            <person name="Januszkiewicz K."/>
            <person name="Wedrychowicz H."/>
        </authorList>
    </citation>
    <scope>NUCLEOTIDE SEQUENCE [LARGE SCALE GENOMIC DNA]</scope>
    <source>
        <strain evidence="2 3">DSM 18119</strain>
    </source>
</reference>
<evidence type="ECO:0000313" key="2">
    <source>
        <dbReference type="EMBL" id="SHF89501.1"/>
    </source>
</evidence>
<evidence type="ECO:0000313" key="3">
    <source>
        <dbReference type="Proteomes" id="UP000184048"/>
    </source>
</evidence>
<proteinExistence type="predicted"/>
<evidence type="ECO:0008006" key="4">
    <source>
        <dbReference type="Google" id="ProtNLM"/>
    </source>
</evidence>
<accession>A0A1M5FEH1</accession>
<dbReference type="Proteomes" id="UP000184048">
    <property type="component" value="Unassembled WGS sequence"/>
</dbReference>
<dbReference type="RefSeq" id="WP_072836946.1">
    <property type="nucleotide sequence ID" value="NZ_FQUU01000022.1"/>
</dbReference>
<dbReference type="AlphaFoldDB" id="A0A1M5FEH1"/>
<evidence type="ECO:0000256" key="1">
    <source>
        <dbReference type="SAM" id="SignalP"/>
    </source>
</evidence>
<feature type="signal peptide" evidence="1">
    <location>
        <begin position="1"/>
        <end position="18"/>
    </location>
</feature>
<name>A0A1M5FEH1_9BACT</name>
<feature type="chain" id="PRO_5012974188" description="Sporulation related domain-containing protein" evidence="1">
    <location>
        <begin position="19"/>
        <end position="149"/>
    </location>
</feature>
<sequence length="149" mass="17068">MKSLLLLAALFSFNFVMAQGNNYTDTNSVVIHKDPRVDALAKKQAALNAAIKKASARSMRGYRLLVINTNKRNEAIDAKTKIYTYFPDLKAYLIYQTPYFKLKAGNFRTRDEAERYRKNLNSVFPKGVYIINDTIEITPEKDNTDSKDM</sequence>
<organism evidence="2 3">
    <name type="scientific">Flavisolibacter ginsengisoli DSM 18119</name>
    <dbReference type="NCBI Taxonomy" id="1121884"/>
    <lineage>
        <taxon>Bacteria</taxon>
        <taxon>Pseudomonadati</taxon>
        <taxon>Bacteroidota</taxon>
        <taxon>Chitinophagia</taxon>
        <taxon>Chitinophagales</taxon>
        <taxon>Chitinophagaceae</taxon>
        <taxon>Flavisolibacter</taxon>
    </lineage>
</organism>
<dbReference type="STRING" id="1121884.SAMN02745131_03803"/>
<dbReference type="EMBL" id="FQUU01000022">
    <property type="protein sequence ID" value="SHF89501.1"/>
    <property type="molecule type" value="Genomic_DNA"/>
</dbReference>
<protein>
    <recommendedName>
        <fullName evidence="4">Sporulation related domain-containing protein</fullName>
    </recommendedName>
</protein>
<gene>
    <name evidence="2" type="ORF">SAMN02745131_03803</name>
</gene>